<organism evidence="1 2">
    <name type="scientific">Dactylosporangium salmoneum</name>
    <dbReference type="NCBI Taxonomy" id="53361"/>
    <lineage>
        <taxon>Bacteria</taxon>
        <taxon>Bacillati</taxon>
        <taxon>Actinomycetota</taxon>
        <taxon>Actinomycetes</taxon>
        <taxon>Micromonosporales</taxon>
        <taxon>Micromonosporaceae</taxon>
        <taxon>Dactylosporangium</taxon>
    </lineage>
</organism>
<dbReference type="Proteomes" id="UP001501444">
    <property type="component" value="Unassembled WGS sequence"/>
</dbReference>
<dbReference type="EMBL" id="BAAARV010000114">
    <property type="protein sequence ID" value="GAA2388688.1"/>
    <property type="molecule type" value="Genomic_DNA"/>
</dbReference>
<evidence type="ECO:0000313" key="1">
    <source>
        <dbReference type="EMBL" id="GAA2388688.1"/>
    </source>
</evidence>
<name>A0ABP5UZP5_9ACTN</name>
<keyword evidence="2" id="KW-1185">Reference proteome</keyword>
<proteinExistence type="predicted"/>
<gene>
    <name evidence="1" type="ORF">GCM10010170_100000</name>
</gene>
<comment type="caution">
    <text evidence="1">The sequence shown here is derived from an EMBL/GenBank/DDBJ whole genome shotgun (WGS) entry which is preliminary data.</text>
</comment>
<protein>
    <submittedName>
        <fullName evidence="1">Uncharacterized protein</fullName>
    </submittedName>
</protein>
<reference evidence="2" key="1">
    <citation type="journal article" date="2019" name="Int. J. Syst. Evol. Microbiol.">
        <title>The Global Catalogue of Microorganisms (GCM) 10K type strain sequencing project: providing services to taxonomists for standard genome sequencing and annotation.</title>
        <authorList>
            <consortium name="The Broad Institute Genomics Platform"/>
            <consortium name="The Broad Institute Genome Sequencing Center for Infectious Disease"/>
            <person name="Wu L."/>
            <person name="Ma J."/>
        </authorList>
    </citation>
    <scope>NUCLEOTIDE SEQUENCE [LARGE SCALE GENOMIC DNA]</scope>
    <source>
        <strain evidence="2">JCM 3272</strain>
    </source>
</reference>
<sequence>MPPTSFVIELCNDAGADKVRLGRLHLAAQEAQPRGWGHATRLRQEAATARRQAMHAKRELQLTAAALADAQDRICELEQQLANLRGLTSPAGHIGGRPVWYAGPRGRLLTRQTPAFGAQVDQVSDRIVAHLRHPQSGPGIPACGTVLVPQQSGKSAYVSAVTVKAADAGFGLVMVLSGPWNAERTQLQANIEAALPPRAHDIPPVRWLTSVTRDYRRAVRQLRTMPDRQPILMVVKRNAAVLRKVIADLREARNAISDVPALIIDAAGDTALAGDRVESLLNSVLDVVPRTQYIRFASVGADQGVPSQDFVLSVPASDD</sequence>
<accession>A0ABP5UZP5</accession>
<evidence type="ECO:0000313" key="2">
    <source>
        <dbReference type="Proteomes" id="UP001501444"/>
    </source>
</evidence>